<organism evidence="4 5">
    <name type="scientific">Marinobacterium maritimum</name>
    <dbReference type="NCBI Taxonomy" id="500162"/>
    <lineage>
        <taxon>Bacteria</taxon>
        <taxon>Pseudomonadati</taxon>
        <taxon>Pseudomonadota</taxon>
        <taxon>Gammaproteobacteria</taxon>
        <taxon>Oceanospirillales</taxon>
        <taxon>Oceanospirillaceae</taxon>
        <taxon>Marinobacterium</taxon>
    </lineage>
</organism>
<dbReference type="Proteomes" id="UP001499915">
    <property type="component" value="Unassembled WGS sequence"/>
</dbReference>
<keyword evidence="1" id="KW-0285">Flavoprotein</keyword>
<dbReference type="InterPro" id="IPR006094">
    <property type="entry name" value="Oxid_FAD_bind_N"/>
</dbReference>
<dbReference type="Gene3D" id="1.10.45.10">
    <property type="entry name" value="Vanillyl-alcohol Oxidase, Chain A, domain 4"/>
    <property type="match status" value="1"/>
</dbReference>
<evidence type="ECO:0000259" key="3">
    <source>
        <dbReference type="PROSITE" id="PS51387"/>
    </source>
</evidence>
<proteinExistence type="predicted"/>
<dbReference type="InterPro" id="IPR016171">
    <property type="entry name" value="Vanillyl_alc_oxidase_C-sub2"/>
</dbReference>
<dbReference type="InterPro" id="IPR016169">
    <property type="entry name" value="FAD-bd_PCMH_sub2"/>
</dbReference>
<dbReference type="PROSITE" id="PS51387">
    <property type="entry name" value="FAD_PCMH"/>
    <property type="match status" value="1"/>
</dbReference>
<dbReference type="InterPro" id="IPR016166">
    <property type="entry name" value="FAD-bd_PCMH"/>
</dbReference>
<reference evidence="5" key="1">
    <citation type="journal article" date="2019" name="Int. J. Syst. Evol. Microbiol.">
        <title>The Global Catalogue of Microorganisms (GCM) 10K type strain sequencing project: providing services to taxonomists for standard genome sequencing and annotation.</title>
        <authorList>
            <consortium name="The Broad Institute Genomics Platform"/>
            <consortium name="The Broad Institute Genome Sequencing Center for Infectious Disease"/>
            <person name="Wu L."/>
            <person name="Ma J."/>
        </authorList>
    </citation>
    <scope>NUCLEOTIDE SEQUENCE [LARGE SCALE GENOMIC DNA]</scope>
    <source>
        <strain evidence="5">JCM 15134</strain>
    </source>
</reference>
<accession>A0ABP3T4B5</accession>
<evidence type="ECO:0000256" key="2">
    <source>
        <dbReference type="ARBA" id="ARBA00022827"/>
    </source>
</evidence>
<comment type="caution">
    <text evidence="4">The sequence shown here is derived from an EMBL/GenBank/DDBJ whole genome shotgun (WGS) entry which is preliminary data.</text>
</comment>
<sequence length="354" mass="38812">MADLSQQLQGQVLAARAEGRALTIVGGNTKAFMGRSATEEHERLELSGHSGILTYHPVELVLTARAGTTLSELEAALSEQHQMLSFEPPRFGPEATLGGTLACNQSGPGRPWWGSVRDQVLGIRMINGQGEDLRFGGQVMKNVAGYDVSRLQAGAMGSLGVITEVSLKVLPKPAASCTLKLAVGAEEAIRIMNRRALESRPLTAACWYQGHLYLRLSGAHSAVEATVSRWEGEVDEAGDQFWQQLRDQQLTLFDGEVPLWRFSVNPSAAMAALDGEWMLDWGGAQRWYRGEVEKERMEAIAAAAGGQVSLYRGGDRQQEVMHALPPAMQQLQQRLKQAFDPDHLFNPGRVYSWM</sequence>
<dbReference type="InterPro" id="IPR016164">
    <property type="entry name" value="FAD-linked_Oxase-like_C"/>
</dbReference>
<dbReference type="EMBL" id="BAAAET010000001">
    <property type="protein sequence ID" value="GAA0679972.1"/>
    <property type="molecule type" value="Genomic_DNA"/>
</dbReference>
<keyword evidence="2" id="KW-0274">FAD</keyword>
<evidence type="ECO:0000256" key="1">
    <source>
        <dbReference type="ARBA" id="ARBA00022630"/>
    </source>
</evidence>
<dbReference type="PANTHER" id="PTHR11748:SF103">
    <property type="entry name" value="GLYCOLATE OXIDASE SUBUNIT GLCE"/>
    <property type="match status" value="1"/>
</dbReference>
<keyword evidence="5" id="KW-1185">Reference proteome</keyword>
<evidence type="ECO:0000313" key="5">
    <source>
        <dbReference type="Proteomes" id="UP001499915"/>
    </source>
</evidence>
<dbReference type="InterPro" id="IPR036318">
    <property type="entry name" value="FAD-bd_PCMH-like_sf"/>
</dbReference>
<evidence type="ECO:0000313" key="4">
    <source>
        <dbReference type="EMBL" id="GAA0679972.1"/>
    </source>
</evidence>
<dbReference type="Pfam" id="PF01565">
    <property type="entry name" value="FAD_binding_4"/>
    <property type="match status" value="1"/>
</dbReference>
<dbReference type="SUPFAM" id="SSF55103">
    <property type="entry name" value="FAD-linked oxidases, C-terminal domain"/>
    <property type="match status" value="1"/>
</dbReference>
<dbReference type="NCBIfam" id="NF008439">
    <property type="entry name" value="PRK11282.1"/>
    <property type="match status" value="1"/>
</dbReference>
<dbReference type="Gene3D" id="3.30.465.10">
    <property type="match status" value="1"/>
</dbReference>
<protein>
    <submittedName>
        <fullName evidence="4">Glycolate oxidase subunit GlcE</fullName>
    </submittedName>
</protein>
<feature type="domain" description="FAD-binding PCMH-type" evidence="3">
    <location>
        <begin position="1"/>
        <end position="172"/>
    </location>
</feature>
<dbReference type="PANTHER" id="PTHR11748">
    <property type="entry name" value="D-LACTATE DEHYDROGENASE"/>
    <property type="match status" value="1"/>
</dbReference>
<dbReference type="SUPFAM" id="SSF56176">
    <property type="entry name" value="FAD-binding/transporter-associated domain-like"/>
    <property type="match status" value="1"/>
</dbReference>
<name>A0ABP3T4B5_9GAMM</name>
<gene>
    <name evidence="4" type="primary">glcE</name>
    <name evidence="4" type="ORF">GCM10009104_00240</name>
</gene>
<dbReference type="RefSeq" id="WP_343800413.1">
    <property type="nucleotide sequence ID" value="NZ_BAAAET010000001.1"/>
</dbReference>